<name>A0A5B7GVC1_PORTR</name>
<keyword evidence="3" id="KW-1185">Reference proteome</keyword>
<organism evidence="2 3">
    <name type="scientific">Portunus trituberculatus</name>
    <name type="common">Swimming crab</name>
    <name type="synonym">Neptunus trituberculatus</name>
    <dbReference type="NCBI Taxonomy" id="210409"/>
    <lineage>
        <taxon>Eukaryota</taxon>
        <taxon>Metazoa</taxon>
        <taxon>Ecdysozoa</taxon>
        <taxon>Arthropoda</taxon>
        <taxon>Crustacea</taxon>
        <taxon>Multicrustacea</taxon>
        <taxon>Malacostraca</taxon>
        <taxon>Eumalacostraca</taxon>
        <taxon>Eucarida</taxon>
        <taxon>Decapoda</taxon>
        <taxon>Pleocyemata</taxon>
        <taxon>Brachyura</taxon>
        <taxon>Eubrachyura</taxon>
        <taxon>Portunoidea</taxon>
        <taxon>Portunidae</taxon>
        <taxon>Portuninae</taxon>
        <taxon>Portunus</taxon>
    </lineage>
</organism>
<accession>A0A5B7GVC1</accession>
<protein>
    <submittedName>
        <fullName evidence="2">Uncharacterized protein</fullName>
    </submittedName>
</protein>
<dbReference type="Proteomes" id="UP000324222">
    <property type="component" value="Unassembled WGS sequence"/>
</dbReference>
<feature type="region of interest" description="Disordered" evidence="1">
    <location>
        <begin position="1"/>
        <end position="26"/>
    </location>
</feature>
<proteinExistence type="predicted"/>
<sequence length="85" mass="9144">MPYILDTAEPNTLNTSPPSNPLPYHHPVLPHTLTSLTSSSAHPLSLAQSIQTLTGLPYMLVLARDAQGNHSLMKEKCALTKAGLK</sequence>
<evidence type="ECO:0000313" key="3">
    <source>
        <dbReference type="Proteomes" id="UP000324222"/>
    </source>
</evidence>
<gene>
    <name evidence="2" type="ORF">E2C01_054958</name>
</gene>
<dbReference type="AlphaFoldDB" id="A0A5B7GVC1"/>
<evidence type="ECO:0000256" key="1">
    <source>
        <dbReference type="SAM" id="MobiDB-lite"/>
    </source>
</evidence>
<dbReference type="EMBL" id="VSRR010018013">
    <property type="protein sequence ID" value="MPC60898.1"/>
    <property type="molecule type" value="Genomic_DNA"/>
</dbReference>
<reference evidence="2 3" key="1">
    <citation type="submission" date="2019-05" db="EMBL/GenBank/DDBJ databases">
        <title>Another draft genome of Portunus trituberculatus and its Hox gene families provides insights of decapod evolution.</title>
        <authorList>
            <person name="Jeong J.-H."/>
            <person name="Song I."/>
            <person name="Kim S."/>
            <person name="Choi T."/>
            <person name="Kim D."/>
            <person name="Ryu S."/>
            <person name="Kim W."/>
        </authorList>
    </citation>
    <scope>NUCLEOTIDE SEQUENCE [LARGE SCALE GENOMIC DNA]</scope>
    <source>
        <tissue evidence="2">Muscle</tissue>
    </source>
</reference>
<comment type="caution">
    <text evidence="2">The sequence shown here is derived from an EMBL/GenBank/DDBJ whole genome shotgun (WGS) entry which is preliminary data.</text>
</comment>
<evidence type="ECO:0000313" key="2">
    <source>
        <dbReference type="EMBL" id="MPC60898.1"/>
    </source>
</evidence>